<reference evidence="2" key="3">
    <citation type="submission" date="2025-08" db="UniProtKB">
        <authorList>
            <consortium name="RefSeq"/>
        </authorList>
    </citation>
    <scope>IDENTIFICATION</scope>
    <source>
        <strain evidence="2">NI907</strain>
    </source>
</reference>
<dbReference type="GeneID" id="41957052"/>
<evidence type="ECO:0000313" key="1">
    <source>
        <dbReference type="Proteomes" id="UP000515153"/>
    </source>
</evidence>
<dbReference type="RefSeq" id="XP_030987725.1">
    <property type="nucleotide sequence ID" value="XM_031122140.1"/>
</dbReference>
<gene>
    <name evidence="2" type="ORF">PgNI_02072</name>
</gene>
<sequence length="69" mass="7668">MQMTFWGALGSVARFGTVAIVVATTMATFSNHRIDDEEGPLSLTNWTDEEGDAWWWIPMLHAGLIVEAD</sequence>
<dbReference type="AlphaFoldDB" id="A0A6P8BKI6"/>
<dbReference type="KEGG" id="pgri:PgNI_02072"/>
<dbReference type="Proteomes" id="UP000515153">
    <property type="component" value="Unplaced"/>
</dbReference>
<evidence type="ECO:0000313" key="2">
    <source>
        <dbReference type="RefSeq" id="XP_030987725.1"/>
    </source>
</evidence>
<keyword evidence="1" id="KW-1185">Reference proteome</keyword>
<name>A0A6P8BKI6_PYRGI</name>
<reference evidence="2" key="1">
    <citation type="journal article" date="2019" name="Mol. Biol. Evol.">
        <title>Blast fungal genomes show frequent chromosomal changes, gene gains and losses, and effector gene turnover.</title>
        <authorList>
            <person name="Gomez Luciano L.B."/>
            <person name="Jason Tsai I."/>
            <person name="Chuma I."/>
            <person name="Tosa Y."/>
            <person name="Chen Y.H."/>
            <person name="Li J.Y."/>
            <person name="Li M.Y."/>
            <person name="Jade Lu M.Y."/>
            <person name="Nakayashiki H."/>
            <person name="Li W.H."/>
        </authorList>
    </citation>
    <scope>NUCLEOTIDE SEQUENCE</scope>
    <source>
        <strain evidence="2">NI907</strain>
    </source>
</reference>
<organism evidence="1 2">
    <name type="scientific">Pyricularia grisea</name>
    <name type="common">Crabgrass-specific blast fungus</name>
    <name type="synonym">Magnaporthe grisea</name>
    <dbReference type="NCBI Taxonomy" id="148305"/>
    <lineage>
        <taxon>Eukaryota</taxon>
        <taxon>Fungi</taxon>
        <taxon>Dikarya</taxon>
        <taxon>Ascomycota</taxon>
        <taxon>Pezizomycotina</taxon>
        <taxon>Sordariomycetes</taxon>
        <taxon>Sordariomycetidae</taxon>
        <taxon>Magnaporthales</taxon>
        <taxon>Pyriculariaceae</taxon>
        <taxon>Pyricularia</taxon>
    </lineage>
</organism>
<accession>A0A6P8BKI6</accession>
<reference evidence="2" key="2">
    <citation type="submission" date="2019-10" db="EMBL/GenBank/DDBJ databases">
        <authorList>
            <consortium name="NCBI Genome Project"/>
        </authorList>
    </citation>
    <scope>NUCLEOTIDE SEQUENCE</scope>
    <source>
        <strain evidence="2">NI907</strain>
    </source>
</reference>
<proteinExistence type="predicted"/>
<protein>
    <submittedName>
        <fullName evidence="2">Uncharacterized protein</fullName>
    </submittedName>
</protein>